<reference evidence="7 8" key="1">
    <citation type="submission" date="2019-02" db="EMBL/GenBank/DDBJ databases">
        <title>Deep-cultivation of Planctomycetes and their phenomic and genomic characterization uncovers novel biology.</title>
        <authorList>
            <person name="Wiegand S."/>
            <person name="Jogler M."/>
            <person name="Boedeker C."/>
            <person name="Pinto D."/>
            <person name="Vollmers J."/>
            <person name="Rivas-Marin E."/>
            <person name="Kohn T."/>
            <person name="Peeters S.H."/>
            <person name="Heuer A."/>
            <person name="Rast P."/>
            <person name="Oberbeckmann S."/>
            <person name="Bunk B."/>
            <person name="Jeske O."/>
            <person name="Meyerdierks A."/>
            <person name="Storesund J.E."/>
            <person name="Kallscheuer N."/>
            <person name="Luecker S."/>
            <person name="Lage O.M."/>
            <person name="Pohl T."/>
            <person name="Merkel B.J."/>
            <person name="Hornburger P."/>
            <person name="Mueller R.-W."/>
            <person name="Bruemmer F."/>
            <person name="Labrenz M."/>
            <person name="Spormann A.M."/>
            <person name="Op Den Camp H."/>
            <person name="Overmann J."/>
            <person name="Amann R."/>
            <person name="Jetten M.S.M."/>
            <person name="Mascher T."/>
            <person name="Medema M.H."/>
            <person name="Devos D.P."/>
            <person name="Kaster A.-K."/>
            <person name="Ovreas L."/>
            <person name="Rohde M."/>
            <person name="Galperin M.Y."/>
            <person name="Jogler C."/>
        </authorList>
    </citation>
    <scope>NUCLEOTIDE SEQUENCE [LARGE SCALE GENOMIC DNA]</scope>
    <source>
        <strain evidence="7 8">KOR42</strain>
    </source>
</reference>
<evidence type="ECO:0000313" key="7">
    <source>
        <dbReference type="EMBL" id="TWT39914.1"/>
    </source>
</evidence>
<comment type="subcellular location">
    <subcellularLocation>
        <location evidence="1">Membrane</location>
    </subcellularLocation>
</comment>
<comment type="caution">
    <text evidence="7">The sequence shown here is derived from an EMBL/GenBank/DDBJ whole genome shotgun (WGS) entry which is preliminary data.</text>
</comment>
<keyword evidence="4" id="KW-1133">Transmembrane helix</keyword>
<keyword evidence="6" id="KW-0325">Glycoprotein</keyword>
<gene>
    <name evidence="7" type="ORF">KOR42_50600</name>
</gene>
<dbReference type="Gene3D" id="3.80.10.10">
    <property type="entry name" value="Ribonuclease Inhibitor"/>
    <property type="match status" value="2"/>
</dbReference>
<evidence type="ECO:0000256" key="3">
    <source>
        <dbReference type="ARBA" id="ARBA00022729"/>
    </source>
</evidence>
<dbReference type="InterPro" id="IPR001611">
    <property type="entry name" value="Leu-rich_rpt"/>
</dbReference>
<evidence type="ECO:0000256" key="5">
    <source>
        <dbReference type="ARBA" id="ARBA00023136"/>
    </source>
</evidence>
<keyword evidence="8" id="KW-1185">Reference proteome</keyword>
<name>A0A5C5VMN9_9PLAN</name>
<evidence type="ECO:0000313" key="8">
    <source>
        <dbReference type="Proteomes" id="UP000317243"/>
    </source>
</evidence>
<organism evidence="7 8">
    <name type="scientific">Thalassoglobus neptunius</name>
    <dbReference type="NCBI Taxonomy" id="1938619"/>
    <lineage>
        <taxon>Bacteria</taxon>
        <taxon>Pseudomonadati</taxon>
        <taxon>Planctomycetota</taxon>
        <taxon>Planctomycetia</taxon>
        <taxon>Planctomycetales</taxon>
        <taxon>Planctomycetaceae</taxon>
        <taxon>Thalassoglobus</taxon>
    </lineage>
</organism>
<sequence length="269" mass="29999">MELRGKKIDNERFSKINFGRITNLEMINTSVDEKTFQLLGSAKKLREITLEGDTITDHCLHSLGNLTDLASIYLESTPLVTASGLKFLPALPQLWELYLKDLNLDDSVTEILEKCGGLKTLVLESCDITDVGVERLSRLEKLDCLSLDGTLVSGEFLANSGFENLRHLSLNSCPIERANLVSNLNRLSELDTLGLSYTPVGDDWLQSIAELPKLYDLRLEGTNISDTGVSFLHGHPRLTLLYLRETSVSEDAISKLKESSKCELYVYTN</sequence>
<dbReference type="EMBL" id="SIHI01000060">
    <property type="protein sequence ID" value="TWT39914.1"/>
    <property type="molecule type" value="Genomic_DNA"/>
</dbReference>
<dbReference type="Pfam" id="PF13516">
    <property type="entry name" value="LRR_6"/>
    <property type="match status" value="1"/>
</dbReference>
<protein>
    <submittedName>
        <fullName evidence="7">Leucine Rich repeats (2 copies)</fullName>
    </submittedName>
</protein>
<dbReference type="AlphaFoldDB" id="A0A5C5VMN9"/>
<evidence type="ECO:0000256" key="4">
    <source>
        <dbReference type="ARBA" id="ARBA00022989"/>
    </source>
</evidence>
<dbReference type="InterPro" id="IPR046956">
    <property type="entry name" value="RLP23-like"/>
</dbReference>
<keyword evidence="5" id="KW-0472">Membrane</keyword>
<evidence type="ECO:0000256" key="6">
    <source>
        <dbReference type="ARBA" id="ARBA00023180"/>
    </source>
</evidence>
<evidence type="ECO:0000256" key="1">
    <source>
        <dbReference type="ARBA" id="ARBA00004370"/>
    </source>
</evidence>
<dbReference type="SUPFAM" id="SSF52047">
    <property type="entry name" value="RNI-like"/>
    <property type="match status" value="1"/>
</dbReference>
<dbReference type="Proteomes" id="UP000317243">
    <property type="component" value="Unassembled WGS sequence"/>
</dbReference>
<dbReference type="PANTHER" id="PTHR48063">
    <property type="entry name" value="LRR RECEPTOR-LIKE KINASE"/>
    <property type="match status" value="1"/>
</dbReference>
<evidence type="ECO:0000256" key="2">
    <source>
        <dbReference type="ARBA" id="ARBA00022692"/>
    </source>
</evidence>
<dbReference type="InterPro" id="IPR032675">
    <property type="entry name" value="LRR_dom_sf"/>
</dbReference>
<dbReference type="GO" id="GO:0016020">
    <property type="term" value="C:membrane"/>
    <property type="evidence" value="ECO:0007669"/>
    <property type="project" value="UniProtKB-SubCell"/>
</dbReference>
<dbReference type="OrthoDB" id="256940at2"/>
<keyword evidence="3" id="KW-0732">Signal</keyword>
<keyword evidence="2" id="KW-0812">Transmembrane</keyword>
<proteinExistence type="predicted"/>
<accession>A0A5C5VMN9</accession>